<feature type="binding site" evidence="17">
    <location>
        <position position="409"/>
    </location>
    <ligand>
        <name>(6S)-NADPHX</name>
        <dbReference type="ChEBI" id="CHEBI:64076"/>
    </ligand>
</feature>
<dbReference type="EC" id="5.1.99.6" evidence="19"/>
<comment type="catalytic activity">
    <reaction evidence="1 18 19">
        <text>(6R)-NADHX = (6S)-NADHX</text>
        <dbReference type="Rhea" id="RHEA:32215"/>
        <dbReference type="ChEBI" id="CHEBI:64074"/>
        <dbReference type="ChEBI" id="CHEBI:64075"/>
        <dbReference type="EC" id="5.1.99.6"/>
    </reaction>
</comment>
<dbReference type="Gene3D" id="3.40.1190.20">
    <property type="match status" value="1"/>
</dbReference>
<evidence type="ECO:0000256" key="3">
    <source>
        <dbReference type="ARBA" id="ARBA00006001"/>
    </source>
</evidence>
<evidence type="ECO:0000313" key="23">
    <source>
        <dbReference type="Proteomes" id="UP000321464"/>
    </source>
</evidence>
<evidence type="ECO:0000256" key="4">
    <source>
        <dbReference type="ARBA" id="ARBA00009524"/>
    </source>
</evidence>
<comment type="function">
    <text evidence="14 19">Bifunctional enzyme that catalyzes the epimerization of the S- and R-forms of NAD(P)HX and the dehydration of the S-form of NAD(P)HX at the expense of ADP, which is converted to AMP. This allows the repair of both epimers of NAD(P)HX, a damaged form of NAD(P)H that is a result of enzymatic or heat-dependent hydration.</text>
</comment>
<dbReference type="PIRSF" id="PIRSF017184">
    <property type="entry name" value="Nnr"/>
    <property type="match status" value="1"/>
</dbReference>
<sequence length="465" mass="46857">MPADLTQVLDVAAMRAAEAALIVGGTPAQELMETAGRALGEWARRLGAGRPVTVLCGPGNNGGDGYVAARHLSEHGVPVTVIAARAPTTPEAMTARALYAGAVQEPEVMASGGVLLDCLFGSGLSRPLPDDLFALLTGLADRHALRIAADLPSGIEANSGAVLNPGLPMFDVTVALGAWKHAHYAMPAAPLMGALRLVDIGVQAVPGAARILAKPRIASPAADAHKYRRGLLAVLAGAMPGAALLSAEAAQRAGAGYVKLLASTRPEGVAPSLVCDVTDLAALADPRVAAILVGPGLGRSTEAVGRLNAALVADRPVVIDADALTLLKPESPGTAPRVLTPHQGEMAALEAAFGLSAIGPRRARALALAVAARAVVLLKGPDSLIASPDGYVTIGPRASTWLSVAGSGDVLAGMIASRLAVHGDAHRAAQEGLWLHGEAARRCGPAFTAGDLAAATGYALSAALL</sequence>
<evidence type="ECO:0000256" key="12">
    <source>
        <dbReference type="ARBA" id="ARBA00023239"/>
    </source>
</evidence>
<dbReference type="CDD" id="cd01171">
    <property type="entry name" value="YXKO-related"/>
    <property type="match status" value="1"/>
</dbReference>
<dbReference type="NCBIfam" id="TIGR00196">
    <property type="entry name" value="yjeF_cterm"/>
    <property type="match status" value="1"/>
</dbReference>
<feature type="domain" description="YjeF N-terminal" evidence="21">
    <location>
        <begin position="14"/>
        <end position="208"/>
    </location>
</feature>
<feature type="binding site" evidence="18">
    <location>
        <position position="153"/>
    </location>
    <ligand>
        <name>K(+)</name>
        <dbReference type="ChEBI" id="CHEBI:29103"/>
    </ligand>
</feature>
<evidence type="ECO:0000259" key="21">
    <source>
        <dbReference type="PROSITE" id="PS51385"/>
    </source>
</evidence>
<dbReference type="GO" id="GO:0046496">
    <property type="term" value="P:nicotinamide nucleotide metabolic process"/>
    <property type="evidence" value="ECO:0007669"/>
    <property type="project" value="UniProtKB-UniRule"/>
</dbReference>
<evidence type="ECO:0000256" key="17">
    <source>
        <dbReference type="HAMAP-Rule" id="MF_01965"/>
    </source>
</evidence>
<dbReference type="EC" id="4.2.1.136" evidence="19"/>
<comment type="catalytic activity">
    <reaction evidence="16 17 19">
        <text>(6S)-NADPHX + ADP = AMP + phosphate + NADPH + H(+)</text>
        <dbReference type="Rhea" id="RHEA:32235"/>
        <dbReference type="ChEBI" id="CHEBI:15378"/>
        <dbReference type="ChEBI" id="CHEBI:43474"/>
        <dbReference type="ChEBI" id="CHEBI:57783"/>
        <dbReference type="ChEBI" id="CHEBI:64076"/>
        <dbReference type="ChEBI" id="CHEBI:456215"/>
        <dbReference type="ChEBI" id="CHEBI:456216"/>
        <dbReference type="EC" id="4.2.1.136"/>
    </reaction>
</comment>
<dbReference type="PROSITE" id="PS51385">
    <property type="entry name" value="YJEF_N"/>
    <property type="match status" value="1"/>
</dbReference>
<evidence type="ECO:0000256" key="5">
    <source>
        <dbReference type="ARBA" id="ARBA00022723"/>
    </source>
</evidence>
<feature type="binding site" evidence="17">
    <location>
        <begin position="379"/>
        <end position="383"/>
    </location>
    <ligand>
        <name>AMP</name>
        <dbReference type="ChEBI" id="CHEBI:456215"/>
    </ligand>
</feature>
<keyword evidence="7 17" id="KW-0067">ATP-binding</keyword>
<comment type="subunit">
    <text evidence="17">Homotetramer.</text>
</comment>
<evidence type="ECO:0000256" key="9">
    <source>
        <dbReference type="ARBA" id="ARBA00022958"/>
    </source>
</evidence>
<dbReference type="Gene3D" id="3.40.50.10260">
    <property type="entry name" value="YjeF N-terminal domain"/>
    <property type="match status" value="1"/>
</dbReference>
<dbReference type="PROSITE" id="PS01050">
    <property type="entry name" value="YJEF_C_2"/>
    <property type="match status" value="1"/>
</dbReference>
<dbReference type="PROSITE" id="PS51383">
    <property type="entry name" value="YJEF_C_3"/>
    <property type="match status" value="1"/>
</dbReference>
<dbReference type="GO" id="GO:0052855">
    <property type="term" value="F:ADP-dependent NAD(P)H-hydrate dehydratase activity"/>
    <property type="evidence" value="ECO:0007669"/>
    <property type="project" value="UniProtKB-UniRule"/>
</dbReference>
<comment type="catalytic activity">
    <reaction evidence="15 17 19">
        <text>(6S)-NADHX + ADP = AMP + phosphate + NADH + H(+)</text>
        <dbReference type="Rhea" id="RHEA:32223"/>
        <dbReference type="ChEBI" id="CHEBI:15378"/>
        <dbReference type="ChEBI" id="CHEBI:43474"/>
        <dbReference type="ChEBI" id="CHEBI:57945"/>
        <dbReference type="ChEBI" id="CHEBI:64074"/>
        <dbReference type="ChEBI" id="CHEBI:456215"/>
        <dbReference type="ChEBI" id="CHEBI:456216"/>
        <dbReference type="EC" id="4.2.1.136"/>
    </reaction>
</comment>
<evidence type="ECO:0000256" key="15">
    <source>
        <dbReference type="ARBA" id="ARBA00048238"/>
    </source>
</evidence>
<evidence type="ECO:0000256" key="7">
    <source>
        <dbReference type="ARBA" id="ARBA00022840"/>
    </source>
</evidence>
<comment type="similarity">
    <text evidence="4 19">In the C-terminal section; belongs to the NnrD/CARKD family.</text>
</comment>
<feature type="binding site" evidence="17">
    <location>
        <position position="296"/>
    </location>
    <ligand>
        <name>(6S)-NADPHX</name>
        <dbReference type="ChEBI" id="CHEBI:64076"/>
    </ligand>
</feature>
<feature type="binding site" evidence="17">
    <location>
        <position position="408"/>
    </location>
    <ligand>
        <name>AMP</name>
        <dbReference type="ChEBI" id="CHEBI:456215"/>
    </ligand>
</feature>
<dbReference type="HAMAP" id="MF_01965">
    <property type="entry name" value="NADHX_dehydratase"/>
    <property type="match status" value="1"/>
</dbReference>
<comment type="catalytic activity">
    <reaction evidence="2 18 19">
        <text>(6R)-NADPHX = (6S)-NADPHX</text>
        <dbReference type="Rhea" id="RHEA:32227"/>
        <dbReference type="ChEBI" id="CHEBI:64076"/>
        <dbReference type="ChEBI" id="CHEBI:64077"/>
        <dbReference type="EC" id="5.1.99.6"/>
    </reaction>
</comment>
<comment type="cofactor">
    <cofactor evidence="18 19">
        <name>K(+)</name>
        <dbReference type="ChEBI" id="CHEBI:29103"/>
    </cofactor>
    <text evidence="18 19">Binds 1 potassium ion per subunit.</text>
</comment>
<evidence type="ECO:0000313" key="22">
    <source>
        <dbReference type="EMBL" id="GEN98283.1"/>
    </source>
</evidence>
<feature type="binding site" evidence="17">
    <location>
        <position position="342"/>
    </location>
    <ligand>
        <name>(6S)-NADPHX</name>
        <dbReference type="ChEBI" id="CHEBI:64076"/>
    </ligand>
</feature>
<feature type="binding site" evidence="18">
    <location>
        <position position="117"/>
    </location>
    <ligand>
        <name>K(+)</name>
        <dbReference type="ChEBI" id="CHEBI:29103"/>
    </ligand>
</feature>
<dbReference type="GO" id="GO:0110051">
    <property type="term" value="P:metabolite repair"/>
    <property type="evidence" value="ECO:0007669"/>
    <property type="project" value="TreeGrafter"/>
</dbReference>
<evidence type="ECO:0000256" key="19">
    <source>
        <dbReference type="PIRNR" id="PIRNR017184"/>
    </source>
</evidence>
<accession>A0A512AF02</accession>
<dbReference type="AlphaFoldDB" id="A0A512AF02"/>
<evidence type="ECO:0000256" key="11">
    <source>
        <dbReference type="ARBA" id="ARBA00023235"/>
    </source>
</evidence>
<comment type="similarity">
    <text evidence="17">Belongs to the NnrD/CARKD family.</text>
</comment>
<dbReference type="GO" id="GO:0005524">
    <property type="term" value="F:ATP binding"/>
    <property type="evidence" value="ECO:0007669"/>
    <property type="project" value="UniProtKB-UniRule"/>
</dbReference>
<dbReference type="InterPro" id="IPR000631">
    <property type="entry name" value="CARKD"/>
</dbReference>
<dbReference type="InterPro" id="IPR004443">
    <property type="entry name" value="YjeF_N_dom"/>
</dbReference>
<keyword evidence="10 17" id="KW-0520">NAD</keyword>
<keyword evidence="8 17" id="KW-0521">NADP</keyword>
<evidence type="ECO:0000256" key="2">
    <source>
        <dbReference type="ARBA" id="ARBA00000909"/>
    </source>
</evidence>
<dbReference type="Pfam" id="PF01256">
    <property type="entry name" value="Carb_kinase"/>
    <property type="match status" value="1"/>
</dbReference>
<proteinExistence type="inferred from homology"/>
<reference evidence="22 23" key="1">
    <citation type="submission" date="2019-07" db="EMBL/GenBank/DDBJ databases">
        <title>Whole genome shotgun sequence of Novosphingobium sediminis NBRC 106119.</title>
        <authorList>
            <person name="Hosoyama A."/>
            <person name="Uohara A."/>
            <person name="Ohji S."/>
            <person name="Ichikawa N."/>
        </authorList>
    </citation>
    <scope>NUCLEOTIDE SEQUENCE [LARGE SCALE GENOMIC DNA]</scope>
    <source>
        <strain evidence="22 23">NBRC 106119</strain>
    </source>
</reference>
<comment type="cofactor">
    <cofactor evidence="17">
        <name>Mg(2+)</name>
        <dbReference type="ChEBI" id="CHEBI:18420"/>
    </cofactor>
</comment>
<comment type="similarity">
    <text evidence="18">Belongs to the NnrE/AIBP family.</text>
</comment>
<keyword evidence="6 17" id="KW-0547">Nucleotide-binding</keyword>
<evidence type="ECO:0000256" key="14">
    <source>
        <dbReference type="ARBA" id="ARBA00025153"/>
    </source>
</evidence>
<keyword evidence="5 18" id="KW-0479">Metal-binding</keyword>
<comment type="caution">
    <text evidence="18">Lacks conserved residue(s) required for the propagation of feature annotation.</text>
</comment>
<dbReference type="Proteomes" id="UP000321464">
    <property type="component" value="Unassembled WGS sequence"/>
</dbReference>
<comment type="function">
    <text evidence="18">Catalyzes the epimerization of the S- and R-forms of NAD(P)HX, a damaged form of NAD(P)H that is a result of enzymatic or heat-dependent hydration. This is a prerequisite for the S-specific NAD(P)H-hydrate dehydratase to allow the repair of both epimers of NAD(P)HX.</text>
</comment>
<keyword evidence="23" id="KW-1185">Reference proteome</keyword>
<keyword evidence="9 18" id="KW-0630">Potassium</keyword>
<evidence type="ECO:0000256" key="10">
    <source>
        <dbReference type="ARBA" id="ARBA00023027"/>
    </source>
</evidence>
<dbReference type="PANTHER" id="PTHR12592:SF0">
    <property type="entry name" value="ATP-DEPENDENT (S)-NAD(P)H-HYDRATE DEHYDRATASE"/>
    <property type="match status" value="1"/>
</dbReference>
<dbReference type="RefSeq" id="WP_147157673.1">
    <property type="nucleotide sequence ID" value="NZ_BJYR01000001.1"/>
</dbReference>
<name>A0A512AF02_9SPHN</name>
<comment type="similarity">
    <text evidence="3 19">In the N-terminal section; belongs to the NnrE/AIBP family.</text>
</comment>
<feature type="binding site" evidence="18">
    <location>
        <begin position="60"/>
        <end position="64"/>
    </location>
    <ligand>
        <name>(6S)-NADPHX</name>
        <dbReference type="ChEBI" id="CHEBI:64076"/>
    </ligand>
</feature>
<dbReference type="InterPro" id="IPR030677">
    <property type="entry name" value="Nnr"/>
</dbReference>
<dbReference type="InterPro" id="IPR029056">
    <property type="entry name" value="Ribokinase-like"/>
</dbReference>
<dbReference type="SUPFAM" id="SSF53613">
    <property type="entry name" value="Ribokinase-like"/>
    <property type="match status" value="1"/>
</dbReference>
<protein>
    <recommendedName>
        <fullName evidence="19">Bifunctional NAD(P)H-hydrate repair enzyme</fullName>
    </recommendedName>
    <alternativeName>
        <fullName evidence="19">Nicotinamide nucleotide repair protein</fullName>
    </alternativeName>
    <domain>
        <recommendedName>
            <fullName evidence="19">ADP-dependent (S)-NAD(P)H-hydrate dehydratase</fullName>
            <ecNumber evidence="19">4.2.1.136</ecNumber>
        </recommendedName>
        <alternativeName>
            <fullName evidence="19">ADP-dependent NAD(P)HX dehydratase</fullName>
        </alternativeName>
    </domain>
    <domain>
        <recommendedName>
            <fullName evidence="19">NAD(P)H-hydrate epimerase</fullName>
            <ecNumber evidence="19">5.1.99.6</ecNumber>
        </recommendedName>
    </domain>
</protein>
<dbReference type="HAMAP" id="MF_01966">
    <property type="entry name" value="NADHX_epimerase"/>
    <property type="match status" value="1"/>
</dbReference>
<feature type="binding site" evidence="18">
    <location>
        <position position="61"/>
    </location>
    <ligand>
        <name>K(+)</name>
        <dbReference type="ChEBI" id="CHEBI:29103"/>
    </ligand>
</feature>
<evidence type="ECO:0000256" key="18">
    <source>
        <dbReference type="HAMAP-Rule" id="MF_01966"/>
    </source>
</evidence>
<dbReference type="PANTHER" id="PTHR12592">
    <property type="entry name" value="ATP-DEPENDENT (S)-NAD(P)H-HYDRATE DEHYDRATASE FAMILY MEMBER"/>
    <property type="match status" value="1"/>
</dbReference>
<evidence type="ECO:0000259" key="20">
    <source>
        <dbReference type="PROSITE" id="PS51383"/>
    </source>
</evidence>
<dbReference type="InterPro" id="IPR017953">
    <property type="entry name" value="Carbohydrate_kinase_pred_CS"/>
</dbReference>
<feature type="domain" description="YjeF C-terminal" evidence="20">
    <location>
        <begin position="209"/>
        <end position="463"/>
    </location>
</feature>
<feature type="binding site" evidence="18">
    <location>
        <begin position="121"/>
        <end position="127"/>
    </location>
    <ligand>
        <name>(6S)-NADPHX</name>
        <dbReference type="ChEBI" id="CHEBI:64076"/>
    </ligand>
</feature>
<keyword evidence="11 18" id="KW-0413">Isomerase</keyword>
<evidence type="ECO:0000256" key="16">
    <source>
        <dbReference type="ARBA" id="ARBA00049209"/>
    </source>
</evidence>
<dbReference type="NCBIfam" id="TIGR00197">
    <property type="entry name" value="yjeF_nterm"/>
    <property type="match status" value="1"/>
</dbReference>
<evidence type="ECO:0000256" key="8">
    <source>
        <dbReference type="ARBA" id="ARBA00022857"/>
    </source>
</evidence>
<feature type="binding site" evidence="17">
    <location>
        <position position="242"/>
    </location>
    <ligand>
        <name>(6S)-NADPHX</name>
        <dbReference type="ChEBI" id="CHEBI:64076"/>
    </ligand>
</feature>
<evidence type="ECO:0000256" key="13">
    <source>
        <dbReference type="ARBA" id="ARBA00023268"/>
    </source>
</evidence>
<keyword evidence="13" id="KW-0511">Multifunctional enzyme</keyword>
<evidence type="ECO:0000256" key="6">
    <source>
        <dbReference type="ARBA" id="ARBA00022741"/>
    </source>
</evidence>
<dbReference type="GO" id="GO:0046872">
    <property type="term" value="F:metal ion binding"/>
    <property type="evidence" value="ECO:0007669"/>
    <property type="project" value="UniProtKB-UniRule"/>
</dbReference>
<feature type="binding site" evidence="18">
    <location>
        <position position="150"/>
    </location>
    <ligand>
        <name>(6S)-NADPHX</name>
        <dbReference type="ChEBI" id="CHEBI:64076"/>
    </ligand>
</feature>
<dbReference type="EMBL" id="BJYR01000001">
    <property type="protein sequence ID" value="GEN98283.1"/>
    <property type="molecule type" value="Genomic_DNA"/>
</dbReference>
<evidence type="ECO:0000256" key="1">
    <source>
        <dbReference type="ARBA" id="ARBA00000013"/>
    </source>
</evidence>
<keyword evidence="12 17" id="KW-0456">Lyase</keyword>
<dbReference type="GO" id="GO:0052856">
    <property type="term" value="F:NAD(P)HX epimerase activity"/>
    <property type="evidence" value="ECO:0007669"/>
    <property type="project" value="UniProtKB-UniRule"/>
</dbReference>
<dbReference type="Pfam" id="PF03853">
    <property type="entry name" value="YjeF_N"/>
    <property type="match status" value="1"/>
</dbReference>
<gene>
    <name evidence="18" type="primary">nnrE</name>
    <name evidence="17" type="synonym">nnrD</name>
    <name evidence="22" type="ORF">NSE01_01160</name>
</gene>
<comment type="caution">
    <text evidence="22">The sequence shown here is derived from an EMBL/GenBank/DDBJ whole genome shotgun (WGS) entry which is preliminary data.</text>
</comment>
<dbReference type="InterPro" id="IPR036652">
    <property type="entry name" value="YjeF_N_dom_sf"/>
</dbReference>
<dbReference type="SUPFAM" id="SSF64153">
    <property type="entry name" value="YjeF N-terminal domain-like"/>
    <property type="match status" value="1"/>
</dbReference>
<organism evidence="22 23">
    <name type="scientific">Novosphingobium sediminis</name>
    <dbReference type="NCBI Taxonomy" id="707214"/>
    <lineage>
        <taxon>Bacteria</taxon>
        <taxon>Pseudomonadati</taxon>
        <taxon>Pseudomonadota</taxon>
        <taxon>Alphaproteobacteria</taxon>
        <taxon>Sphingomonadales</taxon>
        <taxon>Sphingomonadaceae</taxon>
        <taxon>Novosphingobium</taxon>
    </lineage>
</organism>
<dbReference type="OrthoDB" id="9806925at2"/>
<comment type="function">
    <text evidence="17">Catalyzes the dehydration of the S-form of NAD(P)HX at the expense of ADP, which is converted to AMP. Together with NAD(P)HX epimerase, which catalyzes the epimerization of the S- and R-forms, the enzyme allows the repair of both epimers of NAD(P)HX, a damaged form of NAD(P)H that is a result of enzymatic or heat-dependent hydration.</text>
</comment>